<feature type="coiled-coil region" evidence="1">
    <location>
        <begin position="86"/>
        <end position="130"/>
    </location>
</feature>
<dbReference type="PANTHER" id="PTHR22946:SF0">
    <property type="entry name" value="DIENELACTONE HYDROLASE DOMAIN-CONTAINING PROTEIN"/>
    <property type="match status" value="1"/>
</dbReference>
<dbReference type="KEGG" id="tps:THAPSDRAFT_4961"/>
<dbReference type="HOGENOM" id="CLU_309859_0_0_1"/>
<reference evidence="4 5" key="1">
    <citation type="journal article" date="2004" name="Science">
        <title>The genome of the diatom Thalassiosira pseudonana: ecology, evolution, and metabolism.</title>
        <authorList>
            <person name="Armbrust E.V."/>
            <person name="Berges J.A."/>
            <person name="Bowler C."/>
            <person name="Green B.R."/>
            <person name="Martinez D."/>
            <person name="Putnam N.H."/>
            <person name="Zhou S."/>
            <person name="Allen A.E."/>
            <person name="Apt K.E."/>
            <person name="Bechner M."/>
            <person name="Brzezinski M.A."/>
            <person name="Chaal B.K."/>
            <person name="Chiovitti A."/>
            <person name="Davis A.K."/>
            <person name="Demarest M.S."/>
            <person name="Detter J.C."/>
            <person name="Glavina T."/>
            <person name="Goodstein D."/>
            <person name="Hadi M.Z."/>
            <person name="Hellsten U."/>
            <person name="Hildebrand M."/>
            <person name="Jenkins B.D."/>
            <person name="Jurka J."/>
            <person name="Kapitonov V.V."/>
            <person name="Kroger N."/>
            <person name="Lau W.W."/>
            <person name="Lane T.W."/>
            <person name="Larimer F.W."/>
            <person name="Lippmeier J.C."/>
            <person name="Lucas S."/>
            <person name="Medina M."/>
            <person name="Montsant A."/>
            <person name="Obornik M."/>
            <person name="Parker M.S."/>
            <person name="Palenik B."/>
            <person name="Pazour G.J."/>
            <person name="Richardson P.M."/>
            <person name="Rynearson T.A."/>
            <person name="Saito M.A."/>
            <person name="Schwartz D.C."/>
            <person name="Thamatrakoln K."/>
            <person name="Valentin K."/>
            <person name="Vardi A."/>
            <person name="Wilkerson F.P."/>
            <person name="Rokhsar D.S."/>
        </authorList>
    </citation>
    <scope>NUCLEOTIDE SEQUENCE [LARGE SCALE GENOMIC DNA]</scope>
    <source>
        <strain evidence="4 5">CCMP1335</strain>
    </source>
</reference>
<reference evidence="4 5" key="2">
    <citation type="journal article" date="2008" name="Nature">
        <title>The Phaeodactylum genome reveals the evolutionary history of diatom genomes.</title>
        <authorList>
            <person name="Bowler C."/>
            <person name="Allen A.E."/>
            <person name="Badger J.H."/>
            <person name="Grimwood J."/>
            <person name="Jabbari K."/>
            <person name="Kuo A."/>
            <person name="Maheswari U."/>
            <person name="Martens C."/>
            <person name="Maumus F."/>
            <person name="Otillar R.P."/>
            <person name="Rayko E."/>
            <person name="Salamov A."/>
            <person name="Vandepoele K."/>
            <person name="Beszteri B."/>
            <person name="Gruber A."/>
            <person name="Heijde M."/>
            <person name="Katinka M."/>
            <person name="Mock T."/>
            <person name="Valentin K."/>
            <person name="Verret F."/>
            <person name="Berges J.A."/>
            <person name="Brownlee C."/>
            <person name="Cadoret J.P."/>
            <person name="Chiovitti A."/>
            <person name="Choi C.J."/>
            <person name="Coesel S."/>
            <person name="De Martino A."/>
            <person name="Detter J.C."/>
            <person name="Durkin C."/>
            <person name="Falciatore A."/>
            <person name="Fournet J."/>
            <person name="Haruta M."/>
            <person name="Huysman M.J."/>
            <person name="Jenkins B.D."/>
            <person name="Jiroutova K."/>
            <person name="Jorgensen R.E."/>
            <person name="Joubert Y."/>
            <person name="Kaplan A."/>
            <person name="Kroger N."/>
            <person name="Kroth P.G."/>
            <person name="La Roche J."/>
            <person name="Lindquist E."/>
            <person name="Lommer M."/>
            <person name="Martin-Jezequel V."/>
            <person name="Lopez P.J."/>
            <person name="Lucas S."/>
            <person name="Mangogna M."/>
            <person name="McGinnis K."/>
            <person name="Medlin L.K."/>
            <person name="Montsant A."/>
            <person name="Oudot-Le Secq M.P."/>
            <person name="Napoli C."/>
            <person name="Obornik M."/>
            <person name="Parker M.S."/>
            <person name="Petit J.L."/>
            <person name="Porcel B.M."/>
            <person name="Poulsen N."/>
            <person name="Robison M."/>
            <person name="Rychlewski L."/>
            <person name="Rynearson T.A."/>
            <person name="Schmutz J."/>
            <person name="Shapiro H."/>
            <person name="Siaut M."/>
            <person name="Stanley M."/>
            <person name="Sussman M.R."/>
            <person name="Taylor A.R."/>
            <person name="Vardi A."/>
            <person name="von Dassow P."/>
            <person name="Vyverman W."/>
            <person name="Willis A."/>
            <person name="Wyrwicz L.S."/>
            <person name="Rokhsar D.S."/>
            <person name="Weissenbach J."/>
            <person name="Armbrust E.V."/>
            <person name="Green B.R."/>
            <person name="Van de Peer Y."/>
            <person name="Grigoriev I.V."/>
        </authorList>
    </citation>
    <scope>NUCLEOTIDE SEQUENCE [LARGE SCALE GENOMIC DNA]</scope>
    <source>
        <strain evidence="4 5">CCMP1335</strain>
    </source>
</reference>
<organism evidence="4 5">
    <name type="scientific">Thalassiosira pseudonana</name>
    <name type="common">Marine diatom</name>
    <name type="synonym">Cyclotella nana</name>
    <dbReference type="NCBI Taxonomy" id="35128"/>
    <lineage>
        <taxon>Eukaryota</taxon>
        <taxon>Sar</taxon>
        <taxon>Stramenopiles</taxon>
        <taxon>Ochrophyta</taxon>
        <taxon>Bacillariophyta</taxon>
        <taxon>Coscinodiscophyceae</taxon>
        <taxon>Thalassiosirophycidae</taxon>
        <taxon>Thalassiosirales</taxon>
        <taxon>Thalassiosiraceae</taxon>
        <taxon>Thalassiosira</taxon>
    </lineage>
</organism>
<keyword evidence="5" id="KW-1185">Reference proteome</keyword>
<evidence type="ECO:0000256" key="2">
    <source>
        <dbReference type="SAM" id="MobiDB-lite"/>
    </source>
</evidence>
<evidence type="ECO:0000256" key="1">
    <source>
        <dbReference type="SAM" id="Coils"/>
    </source>
</evidence>
<feature type="region of interest" description="Disordered" evidence="2">
    <location>
        <begin position="53"/>
        <end position="83"/>
    </location>
</feature>
<evidence type="ECO:0000259" key="3">
    <source>
        <dbReference type="Pfam" id="PF01738"/>
    </source>
</evidence>
<feature type="region of interest" description="Disordered" evidence="2">
    <location>
        <begin position="699"/>
        <end position="726"/>
    </location>
</feature>
<dbReference type="InterPro" id="IPR002925">
    <property type="entry name" value="Dienelactn_hydro"/>
</dbReference>
<feature type="coiled-coil region" evidence="1">
    <location>
        <begin position="256"/>
        <end position="350"/>
    </location>
</feature>
<dbReference type="eggNOG" id="ENOG502S5R1">
    <property type="taxonomic scope" value="Eukaryota"/>
</dbReference>
<proteinExistence type="predicted"/>
<feature type="region of interest" description="Disordered" evidence="2">
    <location>
        <begin position="540"/>
        <end position="560"/>
    </location>
</feature>
<dbReference type="AlphaFoldDB" id="B8C1K4"/>
<protein>
    <recommendedName>
        <fullName evidence="3">Dienelactone hydrolase domain-containing protein</fullName>
    </recommendedName>
</protein>
<dbReference type="Pfam" id="PF01738">
    <property type="entry name" value="DLH"/>
    <property type="match status" value="1"/>
</dbReference>
<feature type="coiled-coil region" evidence="1">
    <location>
        <begin position="166"/>
        <end position="218"/>
    </location>
</feature>
<accession>B8C1K4</accession>
<dbReference type="Proteomes" id="UP000001449">
    <property type="component" value="Chromosome 5"/>
</dbReference>
<dbReference type="RefSeq" id="XP_002290478.1">
    <property type="nucleotide sequence ID" value="XM_002290442.1"/>
</dbReference>
<feature type="compositionally biased region" description="Low complexity" evidence="2">
    <location>
        <begin position="64"/>
        <end position="74"/>
    </location>
</feature>
<feature type="domain" description="Dienelactone hydrolase" evidence="3">
    <location>
        <begin position="784"/>
        <end position="929"/>
    </location>
</feature>
<sequence length="951" mass="106698">MPTDEDAFSCNSAVASPIEAGDDVSTSELNITFLSLPESFDDTICFENAQQVQSNKVTSQPNASRSSTKSSPTTPRDEQETSASHYNALELKIRHLMTTNLELKEKGRMYDSLKARSLESEAEIKGLRAKIEEQSTLRDSVNVREKEHHHEILEYKRKTQLLTMDLEHSRKETEVLLNRAEKAEREYEVSTSSLKVVQQKYESTLSRIVTEREELKSQSDREVSRIREESNKEVMMTRTHQKEAFVREAKLLCDARDHAMEQSKALQQELNELRTERQTKDAEYSNIVNELERQLSDARSDLKVKSCELNTLQACNDRVTSESIQHATEAQQVKQSLSDLQREFATFERQATIEKSKLDEMVRQKDEALEIYHHDDLLVVADDENSHPNNTSNNSKRKSLLQNSIALARKCRELQSLLQKTNTFLSKEREKNALLTKKEECNSKMFQELTAQSSKNASAYIISAVNSRDTEILELGRKIKMLEKELAVVRDEKNMITGKLEKVLERRDKLVEMKALVESMRSARVMNVMGDGCDDDDVESGAGDGTTAMPRDVPIASSSDQDDFGDDLFEHMVHHKRMSMYLSTMSKPSGSTVVLFTSFLYFLINAFIAISMASAWLAPLSVKKFNARININSFMTMSAHSTNSSNNKASNTIYRPGTDLLNSNLEPSYLSRQGETFPRLAKDANYASAILQAWREDIQSRPSIPGDDSNRDNTNNGRVSNKDKSQSVSASLVYSCKGERPCTLYGHVFRPKKDGSGANDTAYSKSSENDGDTTSSSNDDTINKMPGIILFHTGAGPQDLFLRWKADSLVNDKETFGANGAVVFIADILGDGMGWAWDTDRSRYAKVRSAVLVPNENGERPNLKARIQAALDCVVSQPGVDRDRIGAIGFCLGGHPILELGRMKNESVKCMVTFHGVFDGVTEMHLEEANERQADEGDADNSNTDATSQKR</sequence>
<feature type="compositionally biased region" description="Polar residues" evidence="2">
    <location>
        <begin position="940"/>
        <end position="951"/>
    </location>
</feature>
<evidence type="ECO:0000313" key="5">
    <source>
        <dbReference type="Proteomes" id="UP000001449"/>
    </source>
</evidence>
<keyword evidence="1" id="KW-0175">Coiled coil</keyword>
<dbReference type="GeneID" id="7448435"/>
<evidence type="ECO:0000313" key="4">
    <source>
        <dbReference type="EMBL" id="EED92230.1"/>
    </source>
</evidence>
<dbReference type="InterPro" id="IPR050261">
    <property type="entry name" value="FrsA_esterase"/>
</dbReference>
<name>B8C1K4_THAPS</name>
<dbReference type="InterPro" id="IPR029058">
    <property type="entry name" value="AB_hydrolase_fold"/>
</dbReference>
<dbReference type="PANTHER" id="PTHR22946">
    <property type="entry name" value="DIENELACTONE HYDROLASE DOMAIN-CONTAINING PROTEIN-RELATED"/>
    <property type="match status" value="1"/>
</dbReference>
<dbReference type="SUPFAM" id="SSF53474">
    <property type="entry name" value="alpha/beta-Hydrolases"/>
    <property type="match status" value="1"/>
</dbReference>
<feature type="compositionally biased region" description="Polar residues" evidence="2">
    <location>
        <begin position="53"/>
        <end position="63"/>
    </location>
</feature>
<dbReference type="EMBL" id="CM000642">
    <property type="protein sequence ID" value="EED92230.1"/>
    <property type="molecule type" value="Genomic_DNA"/>
</dbReference>
<dbReference type="InParanoid" id="B8C1K4"/>
<feature type="region of interest" description="Disordered" evidence="2">
    <location>
        <begin position="928"/>
        <end position="951"/>
    </location>
</feature>
<dbReference type="GO" id="GO:0016787">
    <property type="term" value="F:hydrolase activity"/>
    <property type="evidence" value="ECO:0000318"/>
    <property type="project" value="GO_Central"/>
</dbReference>
<dbReference type="Gene3D" id="3.40.50.1820">
    <property type="entry name" value="alpha/beta hydrolase"/>
    <property type="match status" value="1"/>
</dbReference>
<dbReference type="PaxDb" id="35128-Thaps4961"/>
<feature type="region of interest" description="Disordered" evidence="2">
    <location>
        <begin position="755"/>
        <end position="780"/>
    </location>
</feature>
<gene>
    <name evidence="4" type="ORF">THAPSDRAFT_4961</name>
</gene>